<dbReference type="Pfam" id="PF00687">
    <property type="entry name" value="Ribosomal_L1"/>
    <property type="match status" value="1"/>
</dbReference>
<keyword evidence="2" id="KW-0687">Ribonucleoprotein</keyword>
<dbReference type="SUPFAM" id="SSF56808">
    <property type="entry name" value="Ribosomal protein L1"/>
    <property type="match status" value="1"/>
</dbReference>
<dbReference type="CDD" id="cd00403">
    <property type="entry name" value="Ribosomal_L1"/>
    <property type="match status" value="1"/>
</dbReference>
<sequence>MALSSLKPALISRSSLPANPPRKKEVVPSKVSTAQATKAVNALFAHAEKERVKKESTQLLSKDEFVWLVIATKKISPEKRVKPIKIQLPTPLLDPRYTSICLFSKDPQREYKDLLETSSIKFIDRVVGMEKLKGKFKPYEARRQLVNEHGMFLCDERIVTFLPKLLGKYWLDAKKQPIPVCMTRKDLKGELERAVSSTYLHLSQGTCTSVKIALLSSSNSSTSPHTPAQALANLIAAIPHIIANIPGGWSNIQSLNIKTSTSISLPLWTCPLGSGEGGRFENMAGVLLSDDEEETEDVEIGSALKPEEVEKMLKEEKQNRKNEGKKRAASEEKISEEVKEKKIKASPAKKTAAPKTEAPVEVKIVAAPVEVVKKSAVSKKAKPTQVEKKVISSASAGVKGKESVVGKKGGKKGGKK</sequence>
<dbReference type="GO" id="GO:0005840">
    <property type="term" value="C:ribosome"/>
    <property type="evidence" value="ECO:0007669"/>
    <property type="project" value="UniProtKB-KW"/>
</dbReference>
<protein>
    <submittedName>
        <fullName evidence="2">Ribosomal protein l1</fullName>
    </submittedName>
</protein>
<dbReference type="InterPro" id="IPR023674">
    <property type="entry name" value="Ribosomal_uL1-like"/>
</dbReference>
<dbReference type="EMBL" id="LN483249">
    <property type="protein sequence ID" value="CDZ97657.1"/>
    <property type="molecule type" value="Genomic_DNA"/>
</dbReference>
<keyword evidence="2" id="KW-0689">Ribosomal protein</keyword>
<dbReference type="AlphaFoldDB" id="A0A0F7SL31"/>
<reference evidence="2" key="1">
    <citation type="submission" date="2014-08" db="EMBL/GenBank/DDBJ databases">
        <authorList>
            <person name="Sharma Rahul"/>
            <person name="Thines Marco"/>
        </authorList>
    </citation>
    <scope>NUCLEOTIDE SEQUENCE</scope>
</reference>
<accession>A0A0F7SL31</accession>
<proteinExistence type="predicted"/>
<feature type="region of interest" description="Disordered" evidence="1">
    <location>
        <begin position="1"/>
        <end position="25"/>
    </location>
</feature>
<feature type="compositionally biased region" description="Low complexity" evidence="1">
    <location>
        <begin position="345"/>
        <end position="357"/>
    </location>
</feature>
<feature type="compositionally biased region" description="Basic and acidic residues" evidence="1">
    <location>
        <begin position="315"/>
        <end position="340"/>
    </location>
</feature>
<name>A0A0F7SL31_PHARH</name>
<dbReference type="InterPro" id="IPR028364">
    <property type="entry name" value="Ribosomal_uL1/biogenesis"/>
</dbReference>
<evidence type="ECO:0000256" key="1">
    <source>
        <dbReference type="SAM" id="MobiDB-lite"/>
    </source>
</evidence>
<dbReference type="Gene3D" id="3.40.50.790">
    <property type="match status" value="1"/>
</dbReference>
<organism evidence="2">
    <name type="scientific">Phaffia rhodozyma</name>
    <name type="common">Yeast</name>
    <name type="synonym">Xanthophyllomyces dendrorhous</name>
    <dbReference type="NCBI Taxonomy" id="264483"/>
    <lineage>
        <taxon>Eukaryota</taxon>
        <taxon>Fungi</taxon>
        <taxon>Dikarya</taxon>
        <taxon>Basidiomycota</taxon>
        <taxon>Agaricomycotina</taxon>
        <taxon>Tremellomycetes</taxon>
        <taxon>Cystofilobasidiales</taxon>
        <taxon>Mrakiaceae</taxon>
        <taxon>Phaffia</taxon>
    </lineage>
</organism>
<dbReference type="InterPro" id="IPR016095">
    <property type="entry name" value="Ribosomal_uL1_3-a/b-sand"/>
</dbReference>
<evidence type="ECO:0000313" key="2">
    <source>
        <dbReference type="EMBL" id="CDZ97657.1"/>
    </source>
</evidence>
<feature type="region of interest" description="Disordered" evidence="1">
    <location>
        <begin position="315"/>
        <end position="360"/>
    </location>
</feature>
<feature type="region of interest" description="Disordered" evidence="1">
    <location>
        <begin position="374"/>
        <end position="416"/>
    </location>
</feature>